<evidence type="ECO:0000256" key="2">
    <source>
        <dbReference type="ARBA" id="ARBA00022801"/>
    </source>
</evidence>
<reference evidence="4 5" key="1">
    <citation type="submission" date="2017-08" db="EMBL/GenBank/DDBJ databases">
        <title>Harnessing the power of phylogenomics to disentangle the directionality and signatures of interkingdom host jumping in the parasitic fungal genus Tolypocladium.</title>
        <authorList>
            <person name="Quandt C.A."/>
            <person name="Patterson W."/>
            <person name="Spatafora J.W."/>
        </authorList>
    </citation>
    <scope>NUCLEOTIDE SEQUENCE [LARGE SCALE GENOMIC DNA]</scope>
    <source>
        <strain evidence="4 5">CBS 113982</strain>
    </source>
</reference>
<dbReference type="Pfam" id="PF00144">
    <property type="entry name" value="Beta-lactamase"/>
    <property type="match status" value="1"/>
</dbReference>
<keyword evidence="4" id="KW-0012">Acyltransferase</keyword>
<gene>
    <name evidence="4" type="ORF">TCAP_06239</name>
</gene>
<accession>A0A2K3Q8D0</accession>
<comment type="similarity">
    <text evidence="1">Belongs to the class-A beta-lactamase family.</text>
</comment>
<dbReference type="EMBL" id="NRSZ01001041">
    <property type="protein sequence ID" value="PNY23810.1"/>
    <property type="molecule type" value="Genomic_DNA"/>
</dbReference>
<evidence type="ECO:0000313" key="5">
    <source>
        <dbReference type="Proteomes" id="UP000236621"/>
    </source>
</evidence>
<dbReference type="AlphaFoldDB" id="A0A2K3Q8D0"/>
<dbReference type="InterPro" id="IPR012338">
    <property type="entry name" value="Beta-lactam/transpept-like"/>
</dbReference>
<protein>
    <submittedName>
        <fullName evidence="4">Acyltransferase LovD</fullName>
    </submittedName>
</protein>
<proteinExistence type="inferred from homology"/>
<dbReference type="GO" id="GO:0016787">
    <property type="term" value="F:hydrolase activity"/>
    <property type="evidence" value="ECO:0007669"/>
    <property type="project" value="UniProtKB-KW"/>
</dbReference>
<feature type="non-terminal residue" evidence="4">
    <location>
        <position position="1"/>
    </location>
</feature>
<name>A0A2K3Q8D0_9HYPO</name>
<dbReference type="InterPro" id="IPR050789">
    <property type="entry name" value="Diverse_Enzym_Activities"/>
</dbReference>
<keyword evidence="4" id="KW-0808">Transferase</keyword>
<keyword evidence="5" id="KW-1185">Reference proteome</keyword>
<dbReference type="STRING" id="45235.A0A2K3Q8D0"/>
<dbReference type="SUPFAM" id="SSF56601">
    <property type="entry name" value="beta-lactamase/transpeptidase-like"/>
    <property type="match status" value="1"/>
</dbReference>
<evidence type="ECO:0000259" key="3">
    <source>
        <dbReference type="Pfam" id="PF00144"/>
    </source>
</evidence>
<organism evidence="4 5">
    <name type="scientific">Tolypocladium capitatum</name>
    <dbReference type="NCBI Taxonomy" id="45235"/>
    <lineage>
        <taxon>Eukaryota</taxon>
        <taxon>Fungi</taxon>
        <taxon>Dikarya</taxon>
        <taxon>Ascomycota</taxon>
        <taxon>Pezizomycotina</taxon>
        <taxon>Sordariomycetes</taxon>
        <taxon>Hypocreomycetidae</taxon>
        <taxon>Hypocreales</taxon>
        <taxon>Ophiocordycipitaceae</taxon>
        <taxon>Tolypocladium</taxon>
    </lineage>
</organism>
<keyword evidence="2" id="KW-0378">Hydrolase</keyword>
<comment type="caution">
    <text evidence="4">The sequence shown here is derived from an EMBL/GenBank/DDBJ whole genome shotgun (WGS) entry which is preliminary data.</text>
</comment>
<dbReference type="InterPro" id="IPR001466">
    <property type="entry name" value="Beta-lactam-related"/>
</dbReference>
<sequence>HVAPGADTTDKLLGAAFVVTDKHGTKPPRESAPSDPLSRAATLGITYTGAAGRIGFDAGSEPFAGDSFTWVASLTKLVTATCLMQLVERGLVALDEDVRGRVPELARMQILRGFDSHGAPLLEDNVLPITLRQGSMLLTHTVGLGYDLADPELAKWSAAVGRTEDSSHWTREGFATPLKFAPGEGWCYGTAFDWAGLVLESVTGQGLGRYMQAHIFDPLGMADTGFWPAALPRTAHRTVACSRRDTSSMALGPASVPAPREHDVESGGAGLYTTAADYARFLHGLLGGALVGAAATREMFTPQLDAAQRAMLELVCYHGGAHHVYAPEFPAGLALNHGISGVMNTEDVPGKRRKGSLMWSGMCNSHWWIDRETGVAAVLVVSVREHGDPVVVRLYDELERAVYARLVAAG</sequence>
<dbReference type="GO" id="GO:0016746">
    <property type="term" value="F:acyltransferase activity"/>
    <property type="evidence" value="ECO:0007669"/>
    <property type="project" value="UniProtKB-KW"/>
</dbReference>
<dbReference type="PANTHER" id="PTHR43283:SF17">
    <property type="entry name" value="(LOVD), PUTATIVE (AFU_ORTHOLOGUE AFUA_5G00920)-RELATED"/>
    <property type="match status" value="1"/>
</dbReference>
<evidence type="ECO:0000313" key="4">
    <source>
        <dbReference type="EMBL" id="PNY23810.1"/>
    </source>
</evidence>
<evidence type="ECO:0000256" key="1">
    <source>
        <dbReference type="ARBA" id="ARBA00009009"/>
    </source>
</evidence>
<dbReference type="Gene3D" id="3.40.710.10">
    <property type="entry name" value="DD-peptidase/beta-lactamase superfamily"/>
    <property type="match status" value="1"/>
</dbReference>
<dbReference type="PANTHER" id="PTHR43283">
    <property type="entry name" value="BETA-LACTAMASE-RELATED"/>
    <property type="match status" value="1"/>
</dbReference>
<feature type="domain" description="Beta-lactamase-related" evidence="3">
    <location>
        <begin position="60"/>
        <end position="386"/>
    </location>
</feature>
<dbReference type="Proteomes" id="UP000236621">
    <property type="component" value="Unassembled WGS sequence"/>
</dbReference>
<dbReference type="OrthoDB" id="428260at2759"/>